<evidence type="ECO:0000313" key="1">
    <source>
        <dbReference type="EMBL" id="MBB3962567.1"/>
    </source>
</evidence>
<dbReference type="Proteomes" id="UP000582090">
    <property type="component" value="Unassembled WGS sequence"/>
</dbReference>
<organism evidence="1 2">
    <name type="scientific">Rhizobium metallidurans</name>
    <dbReference type="NCBI Taxonomy" id="1265931"/>
    <lineage>
        <taxon>Bacteria</taxon>
        <taxon>Pseudomonadati</taxon>
        <taxon>Pseudomonadota</taxon>
        <taxon>Alphaproteobacteria</taxon>
        <taxon>Hyphomicrobiales</taxon>
        <taxon>Rhizobiaceae</taxon>
        <taxon>Rhizobium/Agrobacterium group</taxon>
        <taxon>Rhizobium</taxon>
    </lineage>
</organism>
<protein>
    <submittedName>
        <fullName evidence="1">Uncharacterized protein</fullName>
    </submittedName>
</protein>
<accession>A0A7W6CK57</accession>
<dbReference type="AlphaFoldDB" id="A0A7W6CK57"/>
<sequence>MTDLELGAEWDPTVAKMMVYGQGKQLTVLVDPDHPLSWREEPYAAQLGSWATAAADDGGYVIVFVGDDVHKIVPAIPAAKA</sequence>
<dbReference type="EMBL" id="JACIDW010000001">
    <property type="protein sequence ID" value="MBB3962567.1"/>
    <property type="molecule type" value="Genomic_DNA"/>
</dbReference>
<evidence type="ECO:0000313" key="2">
    <source>
        <dbReference type="Proteomes" id="UP000582090"/>
    </source>
</evidence>
<proteinExistence type="predicted"/>
<comment type="caution">
    <text evidence="1">The sequence shown here is derived from an EMBL/GenBank/DDBJ whole genome shotgun (WGS) entry which is preliminary data.</text>
</comment>
<dbReference type="RefSeq" id="WP_246400056.1">
    <property type="nucleotide sequence ID" value="NZ_JACIDW010000001.1"/>
</dbReference>
<gene>
    <name evidence="1" type="ORF">GGQ67_000185</name>
</gene>
<keyword evidence="2" id="KW-1185">Reference proteome</keyword>
<reference evidence="1 2" key="1">
    <citation type="submission" date="2020-08" db="EMBL/GenBank/DDBJ databases">
        <title>Genomic Encyclopedia of Type Strains, Phase IV (KMG-IV): sequencing the most valuable type-strain genomes for metagenomic binning, comparative biology and taxonomic classification.</title>
        <authorList>
            <person name="Goeker M."/>
        </authorList>
    </citation>
    <scope>NUCLEOTIDE SEQUENCE [LARGE SCALE GENOMIC DNA]</scope>
    <source>
        <strain evidence="1 2">DSM 26575</strain>
    </source>
</reference>
<name>A0A7W6CK57_9HYPH</name>